<dbReference type="Pfam" id="PF13692">
    <property type="entry name" value="Glyco_trans_1_4"/>
    <property type="match status" value="1"/>
</dbReference>
<reference evidence="6" key="1">
    <citation type="journal article" date="2021" name="Polymers (Basel)">
        <title>Highly Stretchable Bacterial Cellulose Produced by Komagataeibacter hansenii SI1.</title>
        <authorList>
            <person name="Cielecka I."/>
            <person name="Ryngajllo M."/>
            <person name="Maniukiewicz W."/>
            <person name="Bielecki S."/>
        </authorList>
    </citation>
    <scope>NUCLEOTIDE SEQUENCE</scope>
    <source>
        <strain evidence="6">SI1</strain>
    </source>
</reference>
<dbReference type="GO" id="GO:0016757">
    <property type="term" value="F:glycosyltransferase activity"/>
    <property type="evidence" value="ECO:0007669"/>
    <property type="project" value="UniProtKB-KW"/>
</dbReference>
<protein>
    <submittedName>
        <fullName evidence="6">Glycosyltransferase</fullName>
        <ecNumber evidence="6">2.4.-.-</ecNumber>
    </submittedName>
</protein>
<gene>
    <name evidence="6" type="ORF">K1W68_07440</name>
</gene>
<dbReference type="InterPro" id="IPR011990">
    <property type="entry name" value="TPR-like_helical_dom_sf"/>
</dbReference>
<dbReference type="InterPro" id="IPR001173">
    <property type="entry name" value="Glyco_trans_2-like"/>
</dbReference>
<dbReference type="SUPFAM" id="SSF53448">
    <property type="entry name" value="Nucleotide-diphospho-sugar transferases"/>
    <property type="match status" value="1"/>
</dbReference>
<comment type="similarity">
    <text evidence="1">Belongs to the glycosyltransferase 2 family.</text>
</comment>
<dbReference type="Gene3D" id="3.90.550.10">
    <property type="entry name" value="Spore Coat Polysaccharide Biosynthesis Protein SpsA, Chain A"/>
    <property type="match status" value="1"/>
</dbReference>
<organism evidence="6 7">
    <name type="scientific">Novacetimonas hansenii</name>
    <name type="common">Komagataeibacter hansenii</name>
    <dbReference type="NCBI Taxonomy" id="436"/>
    <lineage>
        <taxon>Bacteria</taxon>
        <taxon>Pseudomonadati</taxon>
        <taxon>Pseudomonadota</taxon>
        <taxon>Alphaproteobacteria</taxon>
        <taxon>Acetobacterales</taxon>
        <taxon>Acetobacteraceae</taxon>
        <taxon>Novacetimonas</taxon>
    </lineage>
</organism>
<dbReference type="AlphaFoldDB" id="A0AAW5ER60"/>
<keyword evidence="2 6" id="KW-0328">Glycosyltransferase</keyword>
<dbReference type="Gene3D" id="3.40.50.2000">
    <property type="entry name" value="Glycogen Phosphorylase B"/>
    <property type="match status" value="1"/>
</dbReference>
<feature type="region of interest" description="Disordered" evidence="4">
    <location>
        <begin position="1"/>
        <end position="36"/>
    </location>
</feature>
<sequence>MHVPRDNAAPLPPGDAPRGKSSGESPPHGPFTGGDAHAAMRHAQSLIARGEDAMAGPWLERAWRLAPQDADIAFALAVGRMGMGDHAGVVCLLHPLMRRHDFREGWTLLALAHIALAQWADARTIVAHVLSRHGFDDAIGGCATRVCTALDLPGWIGMTGDGTVHWGGLPAGVAPHMKTGDIAVRADMRVPRDGHGSATSYALPDRAARAATMTATDPHGRDLLGSPLHPAAIRRIVGAVRRDRGGIRGWAWHPADPAHTPRILIRDAHGATLVPPHDATQATPPCPGLPPLARPRAFHITRNALPATGCVHVQTPGGCDLPGSPILLGPLPTPRRAGTTQAGARRRDMPSRNGRVHVIIPAHGNRDLTLACIDSVLHARPQSASGLVMSVIVVDDATPDPTLAADLDRLGTTGAITLLRHATNRGFPHAVNTGLAHAGGDDVVLLNSDALVAPGWLEELVIVAYGRPDTGTVTPFSNDASILTWPDPHADTGDIPPPDARQVHMLMDAARTANAGRAVDIPTAHGFCMFIRHDCLDATGPLRTELFAQGYGEENDFCMRATRLGWRHVAAPGAFVGHVGGASFGMARHTLMQRNLWVINRLYPGYDTLIRDHVARDPLAPARRRMGVVLWRRMSRAQGFSRAVVLATHSMRGGVDRVITERARMWRARGIRPLILRPASGRAPHDTPGFCIEEDCDGTQGLKMPVLTFRWPMERDALLAFLRTEGVRAVEWHHALGHGARLRELCMALGVPYEMYVHDYARLCPRIAMVGPSGRYCGEPDIDGCTRCVTALGSLLDPDGEEHEGDSGIVALRTRFGHDMAHARQVIVPSHDVARRLARHFPAQAVHVRPPEDDRPTLSLPELVAATPVPQDMHTIAAHPRTGRVRVLVAGAIGMEKGYDILRDAARDAHAHGLPVEYVVAGYTADDAQLLATGHVFITGRYGDAEALSLVRAQQADIGFVPSVCPETWCFTLGLLWRAGLPCVSFDIGAVAERIRATRRGTTVPLSMGVHQLNMFFMSYGPRTLPP</sequence>
<dbReference type="Pfam" id="PF00535">
    <property type="entry name" value="Glycos_transf_2"/>
    <property type="match status" value="1"/>
</dbReference>
<dbReference type="PANTHER" id="PTHR43179">
    <property type="entry name" value="RHAMNOSYLTRANSFERASE WBBL"/>
    <property type="match status" value="1"/>
</dbReference>
<evidence type="ECO:0000256" key="4">
    <source>
        <dbReference type="SAM" id="MobiDB-lite"/>
    </source>
</evidence>
<dbReference type="EMBL" id="JAIBCX010000015">
    <property type="protein sequence ID" value="MCJ8353820.1"/>
    <property type="molecule type" value="Genomic_DNA"/>
</dbReference>
<evidence type="ECO:0000313" key="6">
    <source>
        <dbReference type="EMBL" id="MCJ8353820.1"/>
    </source>
</evidence>
<dbReference type="Proteomes" id="UP001202887">
    <property type="component" value="Unassembled WGS sequence"/>
</dbReference>
<feature type="compositionally biased region" description="Low complexity" evidence="4">
    <location>
        <begin position="329"/>
        <end position="343"/>
    </location>
</feature>
<evidence type="ECO:0000259" key="5">
    <source>
        <dbReference type="Pfam" id="PF00535"/>
    </source>
</evidence>
<evidence type="ECO:0000256" key="3">
    <source>
        <dbReference type="ARBA" id="ARBA00022679"/>
    </source>
</evidence>
<name>A0AAW5ER60_NOVHA</name>
<accession>A0AAW5ER60</accession>
<reference evidence="6" key="2">
    <citation type="submission" date="2022-03" db="EMBL/GenBank/DDBJ databases">
        <authorList>
            <person name="Ryngajllo M."/>
            <person name="Jacek P."/>
            <person name="Kubiak K."/>
        </authorList>
    </citation>
    <scope>NUCLEOTIDE SEQUENCE</scope>
    <source>
        <strain evidence="6">SI1</strain>
    </source>
</reference>
<feature type="domain" description="Glycosyltransferase 2-like" evidence="5">
    <location>
        <begin position="358"/>
        <end position="536"/>
    </location>
</feature>
<evidence type="ECO:0000256" key="1">
    <source>
        <dbReference type="ARBA" id="ARBA00006739"/>
    </source>
</evidence>
<evidence type="ECO:0000313" key="7">
    <source>
        <dbReference type="Proteomes" id="UP001202887"/>
    </source>
</evidence>
<feature type="region of interest" description="Disordered" evidence="4">
    <location>
        <begin position="329"/>
        <end position="350"/>
    </location>
</feature>
<dbReference type="InterPro" id="IPR029044">
    <property type="entry name" value="Nucleotide-diphossugar_trans"/>
</dbReference>
<keyword evidence="3 6" id="KW-0808">Transferase</keyword>
<dbReference type="SUPFAM" id="SSF48452">
    <property type="entry name" value="TPR-like"/>
    <property type="match status" value="1"/>
</dbReference>
<proteinExistence type="inferred from homology"/>
<dbReference type="SUPFAM" id="SSF53756">
    <property type="entry name" value="UDP-Glycosyltransferase/glycogen phosphorylase"/>
    <property type="match status" value="1"/>
</dbReference>
<comment type="caution">
    <text evidence="6">The sequence shown here is derived from an EMBL/GenBank/DDBJ whole genome shotgun (WGS) entry which is preliminary data.</text>
</comment>
<evidence type="ECO:0000256" key="2">
    <source>
        <dbReference type="ARBA" id="ARBA00022676"/>
    </source>
</evidence>
<dbReference type="PANTHER" id="PTHR43179:SF12">
    <property type="entry name" value="GALACTOFURANOSYLTRANSFERASE GLFT2"/>
    <property type="match status" value="1"/>
</dbReference>
<dbReference type="RefSeq" id="WP_247066860.1">
    <property type="nucleotide sequence ID" value="NZ_JAIBCX010000015.1"/>
</dbReference>
<dbReference type="EC" id="2.4.-.-" evidence="6"/>